<dbReference type="AlphaFoldDB" id="A0A6C0DPT8"/>
<proteinExistence type="predicted"/>
<evidence type="ECO:0000313" key="1">
    <source>
        <dbReference type="EMBL" id="QHT17585.1"/>
    </source>
</evidence>
<reference evidence="1" key="1">
    <citation type="journal article" date="2020" name="Nature">
        <title>Giant virus diversity and host interactions through global metagenomics.</title>
        <authorList>
            <person name="Schulz F."/>
            <person name="Roux S."/>
            <person name="Paez-Espino D."/>
            <person name="Jungbluth S."/>
            <person name="Walsh D.A."/>
            <person name="Denef V.J."/>
            <person name="McMahon K.D."/>
            <person name="Konstantinidis K.T."/>
            <person name="Eloe-Fadrosh E.A."/>
            <person name="Kyrpides N.C."/>
            <person name="Woyke T."/>
        </authorList>
    </citation>
    <scope>NUCLEOTIDE SEQUENCE</scope>
    <source>
        <strain evidence="1">GVMAG-M-3300023174-30</strain>
    </source>
</reference>
<sequence length="156" mass="18675">MDNIKISFIKYNNCSCILFDDLSIYISNKKIVHYKELFQLFILLELTVENTPNILDYRISENNINSMNCGYLDFTQFRSNIELKETNNINKFLSRFNEHMADLVFSPIEMIQIYCNTDEEKAIIEKYKYYNKKIMLLMCVNRRLGNDIYDKIKIIC</sequence>
<accession>A0A6C0DPT8</accession>
<protein>
    <submittedName>
        <fullName evidence="1">Uncharacterized protein</fullName>
    </submittedName>
</protein>
<organism evidence="1">
    <name type="scientific">viral metagenome</name>
    <dbReference type="NCBI Taxonomy" id="1070528"/>
    <lineage>
        <taxon>unclassified sequences</taxon>
        <taxon>metagenomes</taxon>
        <taxon>organismal metagenomes</taxon>
    </lineage>
</organism>
<name>A0A6C0DPT8_9ZZZZ</name>
<dbReference type="EMBL" id="MN739643">
    <property type="protein sequence ID" value="QHT17585.1"/>
    <property type="molecule type" value="Genomic_DNA"/>
</dbReference>